<dbReference type="EMBL" id="FQVL01000004">
    <property type="protein sequence ID" value="SHE87783.1"/>
    <property type="molecule type" value="Genomic_DNA"/>
</dbReference>
<proteinExistence type="predicted"/>
<evidence type="ECO:0000313" key="2">
    <source>
        <dbReference type="EMBL" id="SHE87783.1"/>
    </source>
</evidence>
<keyword evidence="1" id="KW-0472">Membrane</keyword>
<organism evidence="2 3">
    <name type="scientific">Seinonella peptonophila</name>
    <dbReference type="NCBI Taxonomy" id="112248"/>
    <lineage>
        <taxon>Bacteria</taxon>
        <taxon>Bacillati</taxon>
        <taxon>Bacillota</taxon>
        <taxon>Bacilli</taxon>
        <taxon>Bacillales</taxon>
        <taxon>Thermoactinomycetaceae</taxon>
        <taxon>Seinonella</taxon>
    </lineage>
</organism>
<sequence>MAQNKKQILVNPVLRWVFLFDAIGTGIFALLLMLLAKLTGELIGVESTITIQIVGIGSIFPASFSFWAARKEKLPAILVLLFATMCLIWVIGSIILMYLVPFTVIGMIGIATVAFLVALGGSFLYYFYYTR</sequence>
<keyword evidence="1" id="KW-0812">Transmembrane</keyword>
<feature type="transmembrane region" description="Helical" evidence="1">
    <location>
        <begin position="48"/>
        <end position="69"/>
    </location>
</feature>
<feature type="transmembrane region" description="Helical" evidence="1">
    <location>
        <begin position="105"/>
        <end position="128"/>
    </location>
</feature>
<evidence type="ECO:0000313" key="3">
    <source>
        <dbReference type="Proteomes" id="UP000184476"/>
    </source>
</evidence>
<gene>
    <name evidence="2" type="ORF">SAMN05444392_10492</name>
</gene>
<evidence type="ECO:0000256" key="1">
    <source>
        <dbReference type="SAM" id="Phobius"/>
    </source>
</evidence>
<dbReference type="RefSeq" id="WP_139279042.1">
    <property type="nucleotide sequence ID" value="NZ_FQVL01000004.1"/>
</dbReference>
<dbReference type="AlphaFoldDB" id="A0A1M4X375"/>
<dbReference type="Proteomes" id="UP000184476">
    <property type="component" value="Unassembled WGS sequence"/>
</dbReference>
<feature type="transmembrane region" description="Helical" evidence="1">
    <location>
        <begin position="76"/>
        <end position="99"/>
    </location>
</feature>
<accession>A0A1M4X375</accession>
<keyword evidence="3" id="KW-1185">Reference proteome</keyword>
<keyword evidence="1" id="KW-1133">Transmembrane helix</keyword>
<reference evidence="2 3" key="1">
    <citation type="submission" date="2016-11" db="EMBL/GenBank/DDBJ databases">
        <authorList>
            <person name="Jaros S."/>
            <person name="Januszkiewicz K."/>
            <person name="Wedrychowicz H."/>
        </authorList>
    </citation>
    <scope>NUCLEOTIDE SEQUENCE [LARGE SCALE GENOMIC DNA]</scope>
    <source>
        <strain evidence="2 3">DSM 44666</strain>
    </source>
</reference>
<feature type="transmembrane region" description="Helical" evidence="1">
    <location>
        <begin position="12"/>
        <end position="36"/>
    </location>
</feature>
<protein>
    <submittedName>
        <fullName evidence="2">Uncharacterized protein</fullName>
    </submittedName>
</protein>
<name>A0A1M4X375_9BACL</name>